<feature type="compositionally biased region" description="Low complexity" evidence="1">
    <location>
        <begin position="553"/>
        <end position="569"/>
    </location>
</feature>
<feature type="compositionally biased region" description="Basic and acidic residues" evidence="1">
    <location>
        <begin position="4958"/>
        <end position="4967"/>
    </location>
</feature>
<feature type="compositionally biased region" description="Polar residues" evidence="1">
    <location>
        <begin position="2581"/>
        <end position="2618"/>
    </location>
</feature>
<evidence type="ECO:0000256" key="1">
    <source>
        <dbReference type="SAM" id="MobiDB-lite"/>
    </source>
</evidence>
<feature type="compositionally biased region" description="Low complexity" evidence="1">
    <location>
        <begin position="2989"/>
        <end position="3012"/>
    </location>
</feature>
<dbReference type="VEuPathDB" id="TriTrypDB:Lsey_0092_0060"/>
<feature type="region of interest" description="Disordered" evidence="1">
    <location>
        <begin position="498"/>
        <end position="580"/>
    </location>
</feature>
<dbReference type="SUPFAM" id="SSF81837">
    <property type="entry name" value="BEACH domain"/>
    <property type="match status" value="1"/>
</dbReference>
<feature type="region of interest" description="Disordered" evidence="1">
    <location>
        <begin position="738"/>
        <end position="787"/>
    </location>
</feature>
<feature type="region of interest" description="Disordered" evidence="1">
    <location>
        <begin position="2563"/>
        <end position="2639"/>
    </location>
</feature>
<feature type="region of interest" description="Disordered" evidence="1">
    <location>
        <begin position="4388"/>
        <end position="4423"/>
    </location>
</feature>
<feature type="compositionally biased region" description="Basic residues" evidence="1">
    <location>
        <begin position="681"/>
        <end position="693"/>
    </location>
</feature>
<feature type="region of interest" description="Disordered" evidence="1">
    <location>
        <begin position="407"/>
        <end position="444"/>
    </location>
</feature>
<dbReference type="Pfam" id="PF02138">
    <property type="entry name" value="Beach"/>
    <property type="match status" value="1"/>
</dbReference>
<feature type="compositionally biased region" description="Basic and acidic residues" evidence="1">
    <location>
        <begin position="2815"/>
        <end position="2824"/>
    </location>
</feature>
<feature type="region of interest" description="Disordered" evidence="1">
    <location>
        <begin position="936"/>
        <end position="983"/>
    </location>
</feature>
<feature type="compositionally biased region" description="Basic residues" evidence="1">
    <location>
        <begin position="835"/>
        <end position="845"/>
    </location>
</feature>
<feature type="compositionally biased region" description="Low complexity" evidence="1">
    <location>
        <begin position="3081"/>
        <end position="3096"/>
    </location>
</feature>
<protein>
    <recommendedName>
        <fullName evidence="2">BEACH domain-containing protein</fullName>
    </recommendedName>
</protein>
<feature type="compositionally biased region" description="Polar residues" evidence="1">
    <location>
        <begin position="3756"/>
        <end position="3765"/>
    </location>
</feature>
<gene>
    <name evidence="3" type="ORF">ABL78_3576</name>
</gene>
<feature type="region of interest" description="Disordered" evidence="1">
    <location>
        <begin position="814"/>
        <end position="847"/>
    </location>
</feature>
<dbReference type="InterPro" id="IPR050865">
    <property type="entry name" value="BEACH_Domain"/>
</dbReference>
<dbReference type="Gene3D" id="2.60.120.200">
    <property type="match status" value="1"/>
</dbReference>
<feature type="region of interest" description="Disordered" evidence="1">
    <location>
        <begin position="2989"/>
        <end position="3018"/>
    </location>
</feature>
<dbReference type="Proteomes" id="UP000038009">
    <property type="component" value="Unassembled WGS sequence"/>
</dbReference>
<feature type="compositionally biased region" description="Low complexity" evidence="1">
    <location>
        <begin position="3726"/>
        <end position="3755"/>
    </location>
</feature>
<evidence type="ECO:0000313" key="3">
    <source>
        <dbReference type="EMBL" id="KPI87335.1"/>
    </source>
</evidence>
<name>A0A0N1PEL4_LEPSE</name>
<dbReference type="InterPro" id="IPR036372">
    <property type="entry name" value="BEACH_dom_sf"/>
</dbReference>
<dbReference type="OrthoDB" id="26681at2759"/>
<dbReference type="SMART" id="SM01026">
    <property type="entry name" value="Beach"/>
    <property type="match status" value="1"/>
</dbReference>
<accession>A0A0N1PEL4</accession>
<feature type="domain" description="BEACH" evidence="2">
    <location>
        <begin position="4076"/>
        <end position="4374"/>
    </location>
</feature>
<dbReference type="PANTHER" id="PTHR13743:SF112">
    <property type="entry name" value="BEACH DOMAIN-CONTAINING PROTEIN"/>
    <property type="match status" value="1"/>
</dbReference>
<keyword evidence="4" id="KW-1185">Reference proteome</keyword>
<feature type="compositionally biased region" description="Polar residues" evidence="1">
    <location>
        <begin position="528"/>
        <end position="545"/>
    </location>
</feature>
<dbReference type="PROSITE" id="PS50197">
    <property type="entry name" value="BEACH"/>
    <property type="match status" value="1"/>
</dbReference>
<dbReference type="SUPFAM" id="SSF49899">
    <property type="entry name" value="Concanavalin A-like lectins/glucanases"/>
    <property type="match status" value="1"/>
</dbReference>
<feature type="region of interest" description="Disordered" evidence="1">
    <location>
        <begin position="629"/>
        <end position="658"/>
    </location>
</feature>
<dbReference type="EMBL" id="LJSK01000092">
    <property type="protein sequence ID" value="KPI87335.1"/>
    <property type="molecule type" value="Genomic_DNA"/>
</dbReference>
<feature type="compositionally biased region" description="Low complexity" evidence="1">
    <location>
        <begin position="750"/>
        <end position="768"/>
    </location>
</feature>
<feature type="compositionally biased region" description="Polar residues" evidence="1">
    <location>
        <begin position="2563"/>
        <end position="2573"/>
    </location>
</feature>
<feature type="region of interest" description="Disordered" evidence="1">
    <location>
        <begin position="2471"/>
        <end position="2506"/>
    </location>
</feature>
<evidence type="ECO:0000259" key="2">
    <source>
        <dbReference type="PROSITE" id="PS50197"/>
    </source>
</evidence>
<reference evidence="3 4" key="1">
    <citation type="journal article" date="2015" name="PLoS Pathog.">
        <title>Leptomonas seymouri: Adaptations to the Dixenous Life Cycle Analyzed by Genome Sequencing, Transcriptome Profiling and Co-infection with Leishmania donovani.</title>
        <authorList>
            <person name="Kraeva N."/>
            <person name="Butenko A."/>
            <person name="Hlavacova J."/>
            <person name="Kostygov A."/>
            <person name="Myskova J."/>
            <person name="Grybchuk D."/>
            <person name="Lestinova T."/>
            <person name="Votypka J."/>
            <person name="Volf P."/>
            <person name="Opperdoes F."/>
            <person name="Flegontov P."/>
            <person name="Lukes J."/>
            <person name="Yurchenko V."/>
        </authorList>
    </citation>
    <scope>NUCLEOTIDE SEQUENCE [LARGE SCALE GENOMIC DNA]</scope>
    <source>
        <strain evidence="3 4">ATCC 30220</strain>
    </source>
</reference>
<feature type="region of interest" description="Disordered" evidence="1">
    <location>
        <begin position="2957"/>
        <end position="2976"/>
    </location>
</feature>
<organism evidence="3 4">
    <name type="scientific">Leptomonas seymouri</name>
    <dbReference type="NCBI Taxonomy" id="5684"/>
    <lineage>
        <taxon>Eukaryota</taxon>
        <taxon>Discoba</taxon>
        <taxon>Euglenozoa</taxon>
        <taxon>Kinetoplastea</taxon>
        <taxon>Metakinetoplastina</taxon>
        <taxon>Trypanosomatida</taxon>
        <taxon>Trypanosomatidae</taxon>
        <taxon>Leishmaniinae</taxon>
        <taxon>Leptomonas</taxon>
    </lineage>
</organism>
<feature type="region of interest" description="Disordered" evidence="1">
    <location>
        <begin position="681"/>
        <end position="705"/>
    </location>
</feature>
<evidence type="ECO:0000313" key="4">
    <source>
        <dbReference type="Proteomes" id="UP000038009"/>
    </source>
</evidence>
<dbReference type="OMA" id="RYLVAPH"/>
<feature type="compositionally biased region" description="Polar residues" evidence="1">
    <location>
        <begin position="3927"/>
        <end position="3944"/>
    </location>
</feature>
<feature type="region of interest" description="Disordered" evidence="1">
    <location>
        <begin position="3063"/>
        <end position="3096"/>
    </location>
</feature>
<feature type="region of interest" description="Disordered" evidence="1">
    <location>
        <begin position="4948"/>
        <end position="4967"/>
    </location>
</feature>
<dbReference type="Gene3D" id="1.10.1540.10">
    <property type="entry name" value="BEACH domain"/>
    <property type="match status" value="1"/>
</dbReference>
<feature type="compositionally biased region" description="Gly residues" evidence="1">
    <location>
        <begin position="639"/>
        <end position="653"/>
    </location>
</feature>
<feature type="compositionally biased region" description="Polar residues" evidence="1">
    <location>
        <begin position="938"/>
        <end position="949"/>
    </location>
</feature>
<dbReference type="PANTHER" id="PTHR13743">
    <property type="entry name" value="BEIGE/BEACH-RELATED"/>
    <property type="match status" value="1"/>
</dbReference>
<feature type="compositionally biased region" description="Polar residues" evidence="1">
    <location>
        <begin position="2891"/>
        <end position="2900"/>
    </location>
</feature>
<dbReference type="Pfam" id="PF13385">
    <property type="entry name" value="Laminin_G_3"/>
    <property type="match status" value="1"/>
</dbReference>
<feature type="compositionally biased region" description="Polar residues" evidence="1">
    <location>
        <begin position="507"/>
        <end position="518"/>
    </location>
</feature>
<sequence>MLSEISGANSADDGRAVFDAICDIVVAGQHFSWMSQIYVWCCDEAARFARTGGAIPSAYVYATHDALQCIIGCCTNHEGCARAFLYSEPVAYVTYMFYGLKLRISACDVLRPYEDDRPLKDTTTPAAAATTTEHPLMMGPQATTLVTGSSSRMQSGHLSSPAVDDGDGDAQLCSSPIPLRPSGARYLKTRYFGLLTANPASALSSPGWQQRRDSSVVVNCSAVASLKCPTPSPKAGVSTSWAFDLPGLTREQLKQLLLGGRENSFDALLFSALDVVVEVLRVTRDYSHWMVLSQISSLLLLCTKNIEVNPNVATTPPQPRLLSRVVAMYENIAVLFEFLLSLMQSLDSDTPTRCTGDSSSPDAEKLMGVRSTATDGAVTSKGEKRGRGGCAVPSGAFTGAKGGTPYAPSAQAGAGRAGVSTGPTVSTPAPECLSSSTTSPQDTSQLRETLSQFLVHLVLQTDVHALVAATTRVLQCDRTLFRVLHRLCVLDAREMEKPKLPPKAAGNDNSNMKTSSGGESLAGRRCRNASQGPTLVETASVTHSSAAGGGMNASRPAASSLRRLSSAGSHNPSRATTFAPRLSVGAGARGGRVHSLDDAAIGGGAVFDAAASFFMTANYGDLRQMVNEVGSGGSSETPSGGGVLGSGPSGDLGGSQSFLRGIRGSGLSGVASFCNASQRRHSNVQMLQKRHQVNHSPGAVKKNSSGGENFAKSFFKSFFGSAKKGGSLFTRGITNDVDEEVEGNSDNEGSLDGSSASAGSSSSFSGDSGDSGGSGDGDSDNHFLGSSADRCGMGSPLMPGSFVAASGGGLALRRSNIGAGSPRRPPLSPKEQRECHRHRHRRSRATLKPQYSPWRDVPSYTALVSEFVRILNLVLADEELSIDVRLGAGLLLPGIVLRDNQVFRLYEGRVLIRNYLSLLLQELRYSVKLQPVADDHTSLPQRQQPQTLSGEVPSQGKTASAELVQGPASPPLTVSGGGSGSAVDGRTHLTQRELVVFASRVIDALEQTFKVLGATPLTSDVASLTELPLNFFCVDGAAPFGLALERSFTRVVVLWLIGLVGAQCDEDIDKHAMETLLHLMNRANTRGSLPRDSGTTLVLNTAGTATVVQISSALGTAVPTAVLGPQGMSAGDCVESRRLFLGDDVPAAGDGGGSFEPSAPSAKGLTPLASSGPVATSLASGRTGPVMTSTCGSASVPSDLLRDCGDGDVGGLHCSHMMNSLFGNNEFAGLAAAASVDRAMAECGNTVEALGSVFRVLLGRSPDLLTPAGLATVQALFASHDSNVSRLGRECIMHSLEMPSSYALYADVICDSDTFTLTQTLSVISAYLNSSVLTPVARHERRVWLQRSGCVDAVVRVLVRVLDSPHSTPVFMKIIPHLFQLLSAFESVDHKPPQLSNTNFVAALTERLAILEGTEYFIIVTQAVLDACMGTYGGVDGGYANVDGPGAHYTEMHVVGHFHIAQHNCAAEKPVFLELLPPLLRFAEKHNAQLYHELVEVLFRILECTGNVRSDRLADFLLDHGLSQMLPYLELSGPYIEERLPFTGSAKELHRFWQPVLLRAPRRSELRFTSYGGVQISVGTWPDTGFTIGAWFKFDRLYTTIPLFEFHGVMSDNSSGCSSSWRGTSSLTALLFIFGGDSVQLTLNDARRTTVNESQALQNFVPNKWTHICVVLRTTQVLDVYVSGFKVGTTTFPAFSPATEVRVNVGCTDELLCHPYGSGTGLNAAPLFSMSDVTLWGQALSRAQVEAELAGGDFCAAGSDRPVIPAKIVEEAIPQELTMIQNMGSLSAGTAGGPPGLAGGNFAGFAALINPKPTSNAGGGTGSNPSMGAGHDARGVLGMSFSITASGSAGAGAGNNSNNAEDIGGMGIGGSGWASAQSCLPISTRMARFVPHENDDNLLRNVLSSSATYPVVAKLVGRYAAPPKTWVDYPLLWATRGGVMRLLDWLHLVTSSAQLEGLMQLLTECFLRTTLAVTLEARTYMLFAYMLTHHVAAFFTNAACDHLLTLASSHMNVFDEEHRIILNRLAVEHILGNVAFYAAIPLNAALYLLQRVRHLFSASQCRYARHNARFVIPYRFVDRLLHSLINVAAQTPPPLRRAVVQVAQQVVIACEMEESLLQIFVSLAALLTPDETTVVSRFNPRVKVTLPAMNSMTHRKHLLSLRTANHLTTLLLASLVECTQQGAFITALARTVDLPWYAACLSRFADPASVVYATRIFFEAVEHNPPLQEEAMHHQSAIIEALMVHAADEDLLLLLLAQSVGVARHVDVLSHKHSLLRQLDGVMNTCQTHPNPLVAPIFAKIFVAHLYRTMHVPRRQATRLTALLPNESRLFYRVRRYFSLIRVCSRISLFLRIKRYHALLVHQHFTSSSHTPVLGTFRLRHLSTRSAGILSSTTPNVSFAHGAVTGNPTSPTNAMLGNCSFASNAHASGMGAGSISSHQNIPFFVLNPQGREAMMNSGEGGGVLPAVTSETPSLAGRSSAGGGDGCPDDGDLQSNRGAMTGHSDTKQFPQLLLPPFIRGVGESSAYSGEEEGVDEAVPQWNPPVLLPDMLPVPAAPMFPVASQQMASRTSSQYHHPLIDSPATTDRSSANISRMTPPISLSASPTNASAGAQQLSMGNGKQVGEHVSSSGNSGTDDDDEERRASSQFFVHSHKYKRAFAVLRVCVLLWLPIQVRRSRWVFTARTQLYEEDYAKRHASTLFCIRMFRYFASFPSNFYLFVNSPLQIGALSSLVPYIGPDMLVEESDTWNQIIRTMTGVPARESAAADNSAIASVVPGSPTVADTPTSKGLSAFPQGDSDAAHSGDNTMQQQQQQVREGEGQRGEESGEEVIDGGVAAIADAAMRGSGSIAALAFPTGDAIEPKDTSAASPLNESAPARPAGSPNSAILPMPQLSSMASRSSELPAAQLNQMAGLEPPEGSMQVISDVEDGIASSMETASRMRHNSGTMAVVGEPSVNEADASRLPNMSFDVEGPPLITTTRIPLRRITTQQQLQGASASPQSSTSATADSSPSLLEKSDEAAVTANVATARAAAAAPADLSVPAGLSGTRVGALSADAVAAAASVRGAPDNEVDEKDDSNDDSSSVSSTASFDSVSSRSSVASANSVPIIFSGVPKPVTAGATARKAPPSGPANVAAKKAFGAPVPPLSNLHNSQHTLLACDTPSAYAGGIAKETTRATEVVQRDSVGILKSLIRSSLDTLPVPHWTGGPTYGSCGGLLFQLLLVVSAKAAVDEATTTLVQYFLLTVGNAVKEQRDRELALPLRQDPAASLRGAHSTPPVAPMLPGLGNASFGHGAIAASPLPSLSSHGLSGFNGNGVNLISQSGSSDGPLGGANMSFAFSAMLPPSLLPAGSVAAPRHIVQPTITQRAGSSEAAQLEQSQASHPSSGAGALSDVFLFNINHFTDLIVDMLAINVLDLPMATHYFLTLLMLCQTWPSRYIDQLSWQVMRACIAVLNRPSMQDASVSLIESIYTLTTLVLRRGWKHKGALECLFRVLYRVYGSLPPAWMSDEDARHRKRLIALIFRHVVQTYSGTKELEKALTVRTLTQRLSLYEDFVMIFSMPNEGESVDTFERYCVAQSSSIETLMSGRLKTKADLAFKASIKTRSEYIKRIKAFNSQYVGVTEVAERYRKAALKNAYASRFSSYVATPPVLDGSQLHWLLSSTCALRGDHCATGYGIHTSTTTSAATAKGRDGCGEVTLYHFLDSQLNYGEFKSVLWGKERVRNRSSSSNNGASHHVSTSEAAAPPALSSANGSQHSISTASSVPSPPLSTHCLSAASNSSEHEAGRIAVGAETEPEADDEQPAKNDLARVAQCEEVVQHIAVLLPPFSTRCRPHIGDEAFPMSLKNMPFVLTPSAMTLLRYLLAPHETLRFISNGFHISGIHATPCLIILTSTTLKVIGFSRVTETGDIVLCEYEDEDEDEAPSHVSSNNNINDTSSPNTASPDADSKILPTTATRKNIFSVSSMTKQFQKLFTDNSTKRRQQQDGTRVAQAVRQVMGRNSHNIFWSYLVSSIRTVRSLRYMHLDTAVQLQLYYDEGPMLSVVDAKQSMNPSARKEFIKVLKDVVTPQQCTFVDETQRAASMKSNLVRWATGALSNYEYLRFLNEVAGRTNRDLNQYPIFPWVLADYASATLDLEASSTFRNFGYPMGAQTEARRRIVAQLFENTREVRDVDTGKSYPFHHGTHYSTSGGVLYFLLRVQPFTTYARLFQGGDFDLAMRLFDSISASFSSCVMGPADCKELIPEFYASNGFLANADHLQLGLKSDGQPVDDVRLPPWAKNSRQVFTAVMRYALESCYVVEHLHQWIDLVFGVRRRGPLAMERYNVFQRMTYGEEVVQALKDAETPRDCDVIIAEVDNFGQTPPQLFQERHPSQQELMPVVQGYAADGGAAGHGTGSGGGGGNANNSSGNNGGSTGRSVPPSASSMSAITLGGLYTSTHSASSTAGAGTQLGATFSNLLSSGTFASGQTYTQAFRREAPKVVRLLLHAMDETQSWFVLRDPPSSAMQHPPPPMLADNFCGLQPAILNFSPLRTSRKLACAYAQLVPVPHTDHYLCWHEREARLMRYTAGQGTFLSTVVFNPPDESGARISAVAVGTRESVLLIAISTGAVYCLFPDDILNGTMQLRVTLCYHRNPVEKIVLDSVRRRAVTVTRGHRGDEPTVWRVQRSGCSFLFRLSMEHLQPTPIGAEKAATGQTAQDAKDAGSAVDVAVDSVSGYIAVVTARSLVIFDDNGEPFGAGTLPSPNSVRAVDSVTLRDDNGDVGVVVGRAVVVMPNLSAVTFYQTREWAAGMSVLITGHTDGSVSVWRCTRLPPDTVKPGSIAMVEYHTRLFSGAANATSVAAAAAAAGGGSGQDGGASLSRKMFFNNAGGTARTTASIGTGASTVNAALASTISSAGCVGTGTGATNCPVTCLYQERVDVPMFLVGYENGSTRQLVFDEPVLIATGVDAGGAGGGRDSGGDDRGQRR</sequence>
<feature type="compositionally biased region" description="Acidic residues" evidence="1">
    <location>
        <begin position="3070"/>
        <end position="3080"/>
    </location>
</feature>
<dbReference type="InterPro" id="IPR000409">
    <property type="entry name" value="BEACH_dom"/>
</dbReference>
<feature type="compositionally biased region" description="Gly residues" evidence="1">
    <location>
        <begin position="4948"/>
        <end position="4957"/>
    </location>
</feature>
<proteinExistence type="predicted"/>
<comment type="caution">
    <text evidence="3">The sequence shown here is derived from an EMBL/GenBank/DDBJ whole genome shotgun (WGS) entry which is preliminary data.</text>
</comment>
<dbReference type="InterPro" id="IPR013320">
    <property type="entry name" value="ConA-like_dom_sf"/>
</dbReference>
<feature type="region of interest" description="Disordered" evidence="1">
    <location>
        <begin position="3725"/>
        <end position="3779"/>
    </location>
</feature>
<feature type="region of interest" description="Disordered" evidence="1">
    <location>
        <begin position="2773"/>
        <end position="2827"/>
    </location>
</feature>
<feature type="region of interest" description="Disordered" evidence="1">
    <location>
        <begin position="3922"/>
        <end position="3950"/>
    </location>
</feature>
<feature type="region of interest" description="Disordered" evidence="1">
    <location>
        <begin position="2860"/>
        <end position="2900"/>
    </location>
</feature>
<feature type="compositionally biased region" description="Low complexity" evidence="1">
    <location>
        <begin position="434"/>
        <end position="444"/>
    </location>
</feature>
<dbReference type="CDD" id="cd06071">
    <property type="entry name" value="Beach"/>
    <property type="match status" value="1"/>
</dbReference>
<feature type="compositionally biased region" description="Gly residues" evidence="1">
    <location>
        <begin position="4389"/>
        <end position="4403"/>
    </location>
</feature>